<evidence type="ECO:0000256" key="9">
    <source>
        <dbReference type="ARBA" id="ARBA00023204"/>
    </source>
</evidence>
<dbReference type="GO" id="GO:0003677">
    <property type="term" value="F:DNA binding"/>
    <property type="evidence" value="ECO:0007669"/>
    <property type="project" value="UniProtKB-KW"/>
</dbReference>
<evidence type="ECO:0000256" key="4">
    <source>
        <dbReference type="ARBA" id="ARBA00022801"/>
    </source>
</evidence>
<keyword evidence="9" id="KW-0234">DNA repair</keyword>
<evidence type="ECO:0000256" key="6">
    <source>
        <dbReference type="ARBA" id="ARBA00022839"/>
    </source>
</evidence>
<dbReference type="Pfam" id="PF13361">
    <property type="entry name" value="UvrD_C"/>
    <property type="match status" value="1"/>
</dbReference>
<dbReference type="InterPro" id="IPR011604">
    <property type="entry name" value="PDDEXK-like_dom_sf"/>
</dbReference>
<evidence type="ECO:0000256" key="3">
    <source>
        <dbReference type="ARBA" id="ARBA00022763"/>
    </source>
</evidence>
<sequence length="782" mass="90808">MIPKIENSIRYIKSFGILPDSVDIKSTKEDLMGSSFLENMSEVRVDEILAFLDYFITAFRDYEKSKGDDKIDYNDLLSRFLMEYDPLKKHYKYVLVDELQDLNEVEANIARLLGDYMFLVGDRKQSIFGFQGGSLKNFIEFEKMPGADISTKVLNYRSYNSILNYSKQYFLKNTKDPTYANELKDFTGKLGDGGEVIQIVGNNVNNIAVKHAIELLSNGKKVAIITRTNEQIVEISRMLDAKNLRYATTASASVSKRAKNAIIDYVKGLFYRDERDVIKALFTPFSGIPLRKAFQIEEKYRKREITFEELKRLAKPFFENIEKAFDVYGLNKIFNDVVLPISVSLDNDYYISAAAVLENINDYFQNTEIPNLDDLFVYLYAAEDNYDSNNADENFILTTVHKAKGREFDNVIYLPKRQNNKTSFIDLVTNSIIKQTKNIDVKEELSEESVRVDFVAFTRAKEGLYIVTNPNIAEEYYIEGFIDQRIEEVEDEPAPYTKRYEEAYSLFVNKNYEDAKKILNDDSNWLLDRIYNYFRNGPKTISFSLIDSVQNPVNFVKGNILGIREKTASIEFGSKAHRIAEEMFKKTLNEDELNTNEIRILENIRKIVREISEKYGAEQVDAEKSVELPLEAVFPGMEREIKIVGKIDAVFLNKEKNRFLIIDFKTDRSEEEGSKHRRQLSLYRRMLAAEKGVKEKDIDTAIAYINLTGKINTGKFDYKLDTQKIKDSQIETVKKHVLQLFEYMDDPNKFIERMIDKHYYFDGLGEEIFEKVYSEYKNSKVV</sequence>
<evidence type="ECO:0000256" key="1">
    <source>
        <dbReference type="ARBA" id="ARBA00022722"/>
    </source>
</evidence>
<evidence type="ECO:0000256" key="5">
    <source>
        <dbReference type="ARBA" id="ARBA00022806"/>
    </source>
</evidence>
<dbReference type="GO" id="GO:0004527">
    <property type="term" value="F:exonuclease activity"/>
    <property type="evidence" value="ECO:0007669"/>
    <property type="project" value="UniProtKB-KW"/>
</dbReference>
<keyword evidence="4" id="KW-0378">Hydrolase</keyword>
<dbReference type="InterPro" id="IPR014017">
    <property type="entry name" value="DNA_helicase_UvrD-like_C"/>
</dbReference>
<name>D6GUN6_PARA5</name>
<evidence type="ECO:0000256" key="12">
    <source>
        <dbReference type="ARBA" id="ARBA00034808"/>
    </source>
</evidence>
<dbReference type="GO" id="GO:0000725">
    <property type="term" value="P:recombinational repair"/>
    <property type="evidence" value="ECO:0007669"/>
    <property type="project" value="TreeGrafter"/>
</dbReference>
<dbReference type="AlphaFoldDB" id="D6GUN6"/>
<keyword evidence="2" id="KW-0547">Nucleotide-binding</keyword>
<keyword evidence="5 17" id="KW-0347">Helicase</keyword>
<dbReference type="InterPro" id="IPR014016">
    <property type="entry name" value="UvrD-like_ATP-bd"/>
</dbReference>
<dbReference type="PANTHER" id="PTHR11070">
    <property type="entry name" value="UVRD / RECB / PCRA DNA HELICASE FAMILY MEMBER"/>
    <property type="match status" value="1"/>
</dbReference>
<dbReference type="InterPro" id="IPR038726">
    <property type="entry name" value="PDDEXK_AddAB-type"/>
</dbReference>
<keyword evidence="10" id="KW-0413">Isomerase</keyword>
<dbReference type="Gene3D" id="3.90.320.10">
    <property type="match status" value="1"/>
</dbReference>
<proteinExistence type="predicted"/>
<evidence type="ECO:0000313" key="17">
    <source>
        <dbReference type="EMBL" id="EFD93026.1"/>
    </source>
</evidence>
<dbReference type="InterPro" id="IPR000212">
    <property type="entry name" value="DNA_helicase_UvrD/REP"/>
</dbReference>
<gene>
    <name evidence="17" type="ORF">BJBARM5_0180</name>
</gene>
<dbReference type="Proteomes" id="UP000009376">
    <property type="component" value="Unassembled WGS sequence"/>
</dbReference>
<evidence type="ECO:0000259" key="14">
    <source>
        <dbReference type="Pfam" id="PF00580"/>
    </source>
</evidence>
<keyword evidence="1" id="KW-0540">Nuclease</keyword>
<reference evidence="17 18" key="1">
    <citation type="journal article" date="2010" name="Proc. Natl. Acad. Sci. U.S.A.">
        <title>Enigmatic, ultrasmall, uncultivated Archaea.</title>
        <authorList>
            <person name="Baker B.J."/>
            <person name="Comolli L.R."/>
            <person name="Dick G.J."/>
            <person name="Hauser L.J."/>
            <person name="Hyatt D."/>
            <person name="Dill B.D."/>
            <person name="Land M.L."/>
            <person name="Verberkmoes N.C."/>
            <person name="Hettich R.L."/>
            <person name="Banfield J.F."/>
        </authorList>
    </citation>
    <scope>NUCLEOTIDE SEQUENCE [LARGE SCALE GENOMIC DNA]</scope>
</reference>
<dbReference type="InterPro" id="IPR027417">
    <property type="entry name" value="P-loop_NTPase"/>
</dbReference>
<keyword evidence="7" id="KW-0067">ATP-binding</keyword>
<dbReference type="GO" id="GO:0043138">
    <property type="term" value="F:3'-5' DNA helicase activity"/>
    <property type="evidence" value="ECO:0007669"/>
    <property type="project" value="UniProtKB-EC"/>
</dbReference>
<feature type="domain" description="PD-(D/E)XK endonuclease-like" evidence="15">
    <location>
        <begin position="552"/>
        <end position="747"/>
    </location>
</feature>
<evidence type="ECO:0000313" key="18">
    <source>
        <dbReference type="Proteomes" id="UP000009376"/>
    </source>
</evidence>
<dbReference type="GO" id="GO:0005829">
    <property type="term" value="C:cytosol"/>
    <property type="evidence" value="ECO:0007669"/>
    <property type="project" value="TreeGrafter"/>
</dbReference>
<dbReference type="Pfam" id="PF00580">
    <property type="entry name" value="UvrD-helicase"/>
    <property type="match status" value="1"/>
</dbReference>
<dbReference type="SUPFAM" id="SSF52540">
    <property type="entry name" value="P-loop containing nucleoside triphosphate hydrolases"/>
    <property type="match status" value="1"/>
</dbReference>
<dbReference type="EC" id="5.6.2.4" evidence="12"/>
<evidence type="ECO:0000256" key="7">
    <source>
        <dbReference type="ARBA" id="ARBA00022840"/>
    </source>
</evidence>
<dbReference type="GO" id="GO:0005524">
    <property type="term" value="F:ATP binding"/>
    <property type="evidence" value="ECO:0007669"/>
    <property type="project" value="UniProtKB-KW"/>
</dbReference>
<keyword evidence="3" id="KW-0227">DNA damage</keyword>
<dbReference type="PANTHER" id="PTHR11070:SF67">
    <property type="entry name" value="DNA 3'-5' HELICASE"/>
    <property type="match status" value="1"/>
</dbReference>
<keyword evidence="8" id="KW-0238">DNA-binding</keyword>
<evidence type="ECO:0000256" key="11">
    <source>
        <dbReference type="ARBA" id="ARBA00034617"/>
    </source>
</evidence>
<accession>D6GUN6</accession>
<keyword evidence="6" id="KW-0269">Exonuclease</keyword>
<dbReference type="EMBL" id="GG745547">
    <property type="protein sequence ID" value="EFD93026.1"/>
    <property type="molecule type" value="Genomic_DNA"/>
</dbReference>
<dbReference type="Gene3D" id="1.10.486.10">
    <property type="entry name" value="PCRA, domain 4"/>
    <property type="match status" value="1"/>
</dbReference>
<comment type="catalytic activity">
    <reaction evidence="13">
        <text>ATP + H2O = ADP + phosphate + H(+)</text>
        <dbReference type="Rhea" id="RHEA:13065"/>
        <dbReference type="ChEBI" id="CHEBI:15377"/>
        <dbReference type="ChEBI" id="CHEBI:15378"/>
        <dbReference type="ChEBI" id="CHEBI:30616"/>
        <dbReference type="ChEBI" id="CHEBI:43474"/>
        <dbReference type="ChEBI" id="CHEBI:456216"/>
        <dbReference type="EC" id="5.6.2.4"/>
    </reaction>
</comment>
<evidence type="ECO:0000259" key="15">
    <source>
        <dbReference type="Pfam" id="PF12705"/>
    </source>
</evidence>
<comment type="catalytic activity">
    <reaction evidence="11">
        <text>Couples ATP hydrolysis with the unwinding of duplex DNA by translocating in the 3'-5' direction.</text>
        <dbReference type="EC" id="5.6.2.4"/>
    </reaction>
</comment>
<organism evidence="17 18">
    <name type="scientific">Candidatus Parvarchaeum acidophilus ARMAN-5</name>
    <dbReference type="NCBI Taxonomy" id="662762"/>
    <lineage>
        <taxon>Archaea</taxon>
        <taxon>Candidatus Parvarchaeota</taxon>
        <taxon>Candidatus Parvarchaeum</taxon>
    </lineage>
</organism>
<evidence type="ECO:0000259" key="16">
    <source>
        <dbReference type="Pfam" id="PF13361"/>
    </source>
</evidence>
<feature type="domain" description="UvrD-like helicase C-terminal" evidence="16">
    <location>
        <begin position="357"/>
        <end position="468"/>
    </location>
</feature>
<evidence type="ECO:0000256" key="13">
    <source>
        <dbReference type="ARBA" id="ARBA00048988"/>
    </source>
</evidence>
<feature type="domain" description="UvrD-like helicase ATP-binding" evidence="14">
    <location>
        <begin position="55"/>
        <end position="143"/>
    </location>
</feature>
<protein>
    <recommendedName>
        <fullName evidence="12">DNA 3'-5' helicase</fullName>
        <ecNumber evidence="12">5.6.2.4</ecNumber>
    </recommendedName>
</protein>
<evidence type="ECO:0000256" key="2">
    <source>
        <dbReference type="ARBA" id="ARBA00022741"/>
    </source>
</evidence>
<evidence type="ECO:0000256" key="8">
    <source>
        <dbReference type="ARBA" id="ARBA00023125"/>
    </source>
</evidence>
<evidence type="ECO:0000256" key="10">
    <source>
        <dbReference type="ARBA" id="ARBA00023235"/>
    </source>
</evidence>
<dbReference type="Pfam" id="PF12705">
    <property type="entry name" value="PDDEXK_1"/>
    <property type="match status" value="1"/>
</dbReference>
<dbReference type="Gene3D" id="3.40.50.300">
    <property type="entry name" value="P-loop containing nucleotide triphosphate hydrolases"/>
    <property type="match status" value="2"/>
</dbReference>